<dbReference type="STRING" id="1498499.EP47_08135"/>
<evidence type="ECO:0000256" key="1">
    <source>
        <dbReference type="ARBA" id="ARBA00001954"/>
    </source>
</evidence>
<dbReference type="AlphaFoldDB" id="A0A0A2SXC8"/>
<dbReference type="PANTHER" id="PTHR10696:SF53">
    <property type="entry name" value="TYROSINE ISONITRILE DESATURASE"/>
    <property type="match status" value="1"/>
</dbReference>
<dbReference type="GO" id="GO:0016706">
    <property type="term" value="F:2-oxoglutarate-dependent dioxygenase activity"/>
    <property type="evidence" value="ECO:0007669"/>
    <property type="project" value="UniProtKB-ARBA"/>
</dbReference>
<reference evidence="4 5" key="1">
    <citation type="submission" date="2014-05" db="EMBL/GenBank/DDBJ databases">
        <authorList>
            <person name="Rizzardi K."/>
            <person name="Winiecka-Krusnell J."/>
            <person name="Ramliden M."/>
            <person name="Alm E."/>
            <person name="Andersson S."/>
            <person name="Byfors S."/>
        </authorList>
    </citation>
    <scope>NUCLEOTIDE SEQUENCE [LARGE SCALE GENOMIC DNA]</scope>
    <source>
        <strain evidence="4 5">LEGN</strain>
    </source>
</reference>
<dbReference type="Pfam" id="PF02668">
    <property type="entry name" value="TauD"/>
    <property type="match status" value="1"/>
</dbReference>
<dbReference type="OrthoDB" id="581608at2"/>
<dbReference type="RefSeq" id="WP_035887244.1">
    <property type="nucleotide sequence ID" value="NZ_JNCF01000005.1"/>
</dbReference>
<comment type="cofactor">
    <cofactor evidence="1">
        <name>Fe(2+)</name>
        <dbReference type="ChEBI" id="CHEBI:29033"/>
    </cofactor>
</comment>
<feature type="domain" description="TauD/TfdA-like" evidence="3">
    <location>
        <begin position="18"/>
        <end position="261"/>
    </location>
</feature>
<evidence type="ECO:0000313" key="5">
    <source>
        <dbReference type="Proteomes" id="UP000054422"/>
    </source>
</evidence>
<dbReference type="Gene3D" id="3.60.130.10">
    <property type="entry name" value="Clavaminate synthase-like"/>
    <property type="match status" value="1"/>
</dbReference>
<dbReference type="PANTHER" id="PTHR10696">
    <property type="entry name" value="GAMMA-BUTYROBETAINE HYDROXYLASE-RELATED"/>
    <property type="match status" value="1"/>
</dbReference>
<sequence>MNYKITHLKPFGVLLEPNSININVKDLDIESLRKLFWQEQLVLLRGFGTFQNAEDFSNYCEFWGEVSLWPFGKVLELIEQDNPEDHIFDNSYVPLHWDGMYRPQIPEYQIFHCVKAPLLGQGGRTTFSNTILVLKHASPELRELWGKVTGIYQRKMEFYNSKTVSPIITKHPQKDLSVIRYNEPPSEDKGHFVNPPDLEFIGISHEELDAFHISLKKALYHPSNFYAHEWQIGDVVIADNFSLLHGREGFISKSPRHIQRVHVLSTPPLGNPGLESYE</sequence>
<protein>
    <recommendedName>
        <fullName evidence="3">TauD/TfdA-like domain-containing protein</fullName>
    </recommendedName>
</protein>
<name>A0A0A2SXC8_9GAMM</name>
<accession>A0A0A2SXC8</accession>
<dbReference type="InterPro" id="IPR042098">
    <property type="entry name" value="TauD-like_sf"/>
</dbReference>
<organism evidence="4 5">
    <name type="scientific">Legionella norrlandica</name>
    <dbReference type="NCBI Taxonomy" id="1498499"/>
    <lineage>
        <taxon>Bacteria</taxon>
        <taxon>Pseudomonadati</taxon>
        <taxon>Pseudomonadota</taxon>
        <taxon>Gammaproteobacteria</taxon>
        <taxon>Legionellales</taxon>
        <taxon>Legionellaceae</taxon>
        <taxon>Legionella</taxon>
    </lineage>
</organism>
<keyword evidence="5" id="KW-1185">Reference proteome</keyword>
<keyword evidence="2" id="KW-0560">Oxidoreductase</keyword>
<dbReference type="EMBL" id="JNCF01000005">
    <property type="protein sequence ID" value="KGP64104.1"/>
    <property type="molecule type" value="Genomic_DNA"/>
</dbReference>
<evidence type="ECO:0000313" key="4">
    <source>
        <dbReference type="EMBL" id="KGP64104.1"/>
    </source>
</evidence>
<evidence type="ECO:0000256" key="2">
    <source>
        <dbReference type="ARBA" id="ARBA00023002"/>
    </source>
</evidence>
<proteinExistence type="predicted"/>
<comment type="caution">
    <text evidence="4">The sequence shown here is derived from an EMBL/GenBank/DDBJ whole genome shotgun (WGS) entry which is preliminary data.</text>
</comment>
<dbReference type="Proteomes" id="UP000054422">
    <property type="component" value="Unassembled WGS sequence"/>
</dbReference>
<gene>
    <name evidence="4" type="ORF">EP47_08135</name>
</gene>
<dbReference type="SUPFAM" id="SSF51197">
    <property type="entry name" value="Clavaminate synthase-like"/>
    <property type="match status" value="1"/>
</dbReference>
<evidence type="ECO:0000259" key="3">
    <source>
        <dbReference type="Pfam" id="PF02668"/>
    </source>
</evidence>
<dbReference type="InterPro" id="IPR050411">
    <property type="entry name" value="AlphaKG_dependent_hydroxylases"/>
</dbReference>
<dbReference type="InterPro" id="IPR003819">
    <property type="entry name" value="TauD/TfdA-like"/>
</dbReference>